<dbReference type="GO" id="GO:0000155">
    <property type="term" value="F:phosphorelay sensor kinase activity"/>
    <property type="evidence" value="ECO:0007669"/>
    <property type="project" value="InterPro"/>
</dbReference>
<dbReference type="Gene3D" id="1.10.287.130">
    <property type="match status" value="1"/>
</dbReference>
<evidence type="ECO:0000256" key="3">
    <source>
        <dbReference type="ARBA" id="ARBA00022553"/>
    </source>
</evidence>
<dbReference type="Gene3D" id="1.10.10.60">
    <property type="entry name" value="Homeodomain-like"/>
    <property type="match status" value="2"/>
</dbReference>
<evidence type="ECO:0000256" key="12">
    <source>
        <dbReference type="SAM" id="Coils"/>
    </source>
</evidence>
<evidence type="ECO:0000256" key="13">
    <source>
        <dbReference type="SAM" id="Phobius"/>
    </source>
</evidence>
<evidence type="ECO:0000259" key="14">
    <source>
        <dbReference type="PROSITE" id="PS01124"/>
    </source>
</evidence>
<evidence type="ECO:0000256" key="5">
    <source>
        <dbReference type="ARBA" id="ARBA00022741"/>
    </source>
</evidence>
<proteinExistence type="predicted"/>
<feature type="coiled-coil region" evidence="12">
    <location>
        <begin position="1064"/>
        <end position="1091"/>
    </location>
</feature>
<dbReference type="EC" id="2.7.13.3" evidence="2"/>
<gene>
    <name evidence="17" type="ORF">KDU71_11425</name>
</gene>
<dbReference type="Gene3D" id="2.60.40.10">
    <property type="entry name" value="Immunoglobulins"/>
    <property type="match status" value="1"/>
</dbReference>
<evidence type="ECO:0000256" key="10">
    <source>
        <dbReference type="ARBA" id="ARBA00023163"/>
    </source>
</evidence>
<evidence type="ECO:0000256" key="9">
    <source>
        <dbReference type="ARBA" id="ARBA00023015"/>
    </source>
</evidence>
<dbReference type="PRINTS" id="PR00344">
    <property type="entry name" value="BCTRLSENSOR"/>
</dbReference>
<dbReference type="Gene3D" id="3.40.50.2300">
    <property type="match status" value="1"/>
</dbReference>
<dbReference type="SMART" id="SM00388">
    <property type="entry name" value="HisKA"/>
    <property type="match status" value="1"/>
</dbReference>
<dbReference type="Pfam" id="PF00512">
    <property type="entry name" value="HisKA"/>
    <property type="match status" value="1"/>
</dbReference>
<dbReference type="InterPro" id="IPR036097">
    <property type="entry name" value="HisK_dim/P_sf"/>
</dbReference>
<reference evidence="17" key="1">
    <citation type="journal article" date="2018" name="Int. J. Syst. Evol. Microbiol.">
        <title>Carboxylicivirga sediminis sp. nov., isolated from coastal sediment.</title>
        <authorList>
            <person name="Wang F.Q."/>
            <person name="Ren L.H."/>
            <person name="Zou R.J."/>
            <person name="Sun Y.Z."/>
            <person name="Liu X.J."/>
            <person name="Jiang F."/>
            <person name="Liu L.J."/>
        </authorList>
    </citation>
    <scope>NUCLEOTIDE SEQUENCE</scope>
    <source>
        <strain evidence="17">JR1</strain>
    </source>
</reference>
<dbReference type="InterPro" id="IPR018060">
    <property type="entry name" value="HTH_AraC"/>
</dbReference>
<feature type="domain" description="Histidine kinase" evidence="15">
    <location>
        <begin position="839"/>
        <end position="1061"/>
    </location>
</feature>
<evidence type="ECO:0000256" key="2">
    <source>
        <dbReference type="ARBA" id="ARBA00012438"/>
    </source>
</evidence>
<dbReference type="PANTHER" id="PTHR43547:SF2">
    <property type="entry name" value="HYBRID SIGNAL TRANSDUCTION HISTIDINE KINASE C"/>
    <property type="match status" value="1"/>
</dbReference>
<comment type="caution">
    <text evidence="17">The sequence shown here is derived from an EMBL/GenBank/DDBJ whole genome shotgun (WGS) entry which is preliminary data.</text>
</comment>
<dbReference type="InterPro" id="IPR036890">
    <property type="entry name" value="HATPase_C_sf"/>
</dbReference>
<dbReference type="InterPro" id="IPR003594">
    <property type="entry name" value="HATPase_dom"/>
</dbReference>
<dbReference type="SUPFAM" id="SSF47384">
    <property type="entry name" value="Homodimeric domain of signal transducing histidine kinase"/>
    <property type="match status" value="1"/>
</dbReference>
<dbReference type="SUPFAM" id="SSF55874">
    <property type="entry name" value="ATPase domain of HSP90 chaperone/DNA topoisomerase II/histidine kinase"/>
    <property type="match status" value="1"/>
</dbReference>
<dbReference type="SMART" id="SM00387">
    <property type="entry name" value="HATPase_c"/>
    <property type="match status" value="1"/>
</dbReference>
<feature type="domain" description="Response regulatory" evidence="16">
    <location>
        <begin position="1104"/>
        <end position="1219"/>
    </location>
</feature>
<feature type="transmembrane region" description="Helical" evidence="13">
    <location>
        <begin position="781"/>
        <end position="801"/>
    </location>
</feature>
<keyword evidence="8" id="KW-0902">Two-component regulatory system</keyword>
<evidence type="ECO:0000256" key="6">
    <source>
        <dbReference type="ARBA" id="ARBA00022777"/>
    </source>
</evidence>
<dbReference type="FunFam" id="3.30.565.10:FF:000037">
    <property type="entry name" value="Hybrid sensor histidine kinase/response regulator"/>
    <property type="match status" value="1"/>
</dbReference>
<dbReference type="Pfam" id="PF12833">
    <property type="entry name" value="HTH_18"/>
    <property type="match status" value="1"/>
</dbReference>
<keyword evidence="3 11" id="KW-0597">Phosphoprotein</keyword>
<dbReference type="PROSITE" id="PS50110">
    <property type="entry name" value="RESPONSE_REGULATORY"/>
    <property type="match status" value="1"/>
</dbReference>
<dbReference type="SMART" id="SM00448">
    <property type="entry name" value="REC"/>
    <property type="match status" value="1"/>
</dbReference>
<feature type="modified residue" description="4-aspartylphosphate" evidence="11">
    <location>
        <position position="1152"/>
    </location>
</feature>
<dbReference type="GO" id="GO:0003700">
    <property type="term" value="F:DNA-binding transcription factor activity"/>
    <property type="evidence" value="ECO:0007669"/>
    <property type="project" value="InterPro"/>
</dbReference>
<evidence type="ECO:0000256" key="11">
    <source>
        <dbReference type="PROSITE-ProRule" id="PRU00169"/>
    </source>
</evidence>
<dbReference type="PANTHER" id="PTHR43547">
    <property type="entry name" value="TWO-COMPONENT HISTIDINE KINASE"/>
    <property type="match status" value="1"/>
</dbReference>
<dbReference type="InterPro" id="IPR001789">
    <property type="entry name" value="Sig_transdc_resp-reg_receiver"/>
</dbReference>
<dbReference type="GO" id="GO:0005524">
    <property type="term" value="F:ATP binding"/>
    <property type="evidence" value="ECO:0007669"/>
    <property type="project" value="UniProtKB-KW"/>
</dbReference>
<evidence type="ECO:0000313" key="18">
    <source>
        <dbReference type="Proteomes" id="UP000679220"/>
    </source>
</evidence>
<protein>
    <recommendedName>
        <fullName evidence="2">histidine kinase</fullName>
        <ecNumber evidence="2">2.7.13.3</ecNumber>
    </recommendedName>
</protein>
<keyword evidence="9" id="KW-0805">Transcription regulation</keyword>
<keyword evidence="10" id="KW-0804">Transcription</keyword>
<accession>A0A941F5Q6</accession>
<evidence type="ECO:0000256" key="8">
    <source>
        <dbReference type="ARBA" id="ARBA00023012"/>
    </source>
</evidence>
<dbReference type="Pfam" id="PF02518">
    <property type="entry name" value="HATPase_c"/>
    <property type="match status" value="1"/>
</dbReference>
<comment type="catalytic activity">
    <reaction evidence="1">
        <text>ATP + protein L-histidine = ADP + protein N-phospho-L-histidine.</text>
        <dbReference type="EC" id="2.7.13.3"/>
    </reaction>
</comment>
<evidence type="ECO:0000256" key="4">
    <source>
        <dbReference type="ARBA" id="ARBA00022679"/>
    </source>
</evidence>
<dbReference type="SUPFAM" id="SSF46689">
    <property type="entry name" value="Homeodomain-like"/>
    <property type="match status" value="1"/>
</dbReference>
<dbReference type="InterPro" id="IPR015943">
    <property type="entry name" value="WD40/YVTN_repeat-like_dom_sf"/>
</dbReference>
<dbReference type="InterPro" id="IPR004358">
    <property type="entry name" value="Sig_transdc_His_kin-like_C"/>
</dbReference>
<dbReference type="InterPro" id="IPR011123">
    <property type="entry name" value="Y_Y_Y"/>
</dbReference>
<reference evidence="17" key="2">
    <citation type="submission" date="2021-04" db="EMBL/GenBank/DDBJ databases">
        <authorList>
            <person name="Zhang T."/>
            <person name="Zhang Y."/>
            <person name="Lu D."/>
            <person name="Zuo D."/>
            <person name="Du Z."/>
        </authorList>
    </citation>
    <scope>NUCLEOTIDE SEQUENCE</scope>
    <source>
        <strain evidence="17">JR1</strain>
    </source>
</reference>
<evidence type="ECO:0000256" key="7">
    <source>
        <dbReference type="ARBA" id="ARBA00022840"/>
    </source>
</evidence>
<keyword evidence="4" id="KW-0808">Transferase</keyword>
<dbReference type="SUPFAM" id="SSF63829">
    <property type="entry name" value="Calcium-dependent phosphotriesterase"/>
    <property type="match status" value="3"/>
</dbReference>
<dbReference type="Pfam" id="PF00072">
    <property type="entry name" value="Response_reg"/>
    <property type="match status" value="1"/>
</dbReference>
<keyword evidence="6" id="KW-0418">Kinase</keyword>
<evidence type="ECO:0000256" key="1">
    <source>
        <dbReference type="ARBA" id="ARBA00000085"/>
    </source>
</evidence>
<dbReference type="CDD" id="cd00082">
    <property type="entry name" value="HisKA"/>
    <property type="match status" value="1"/>
</dbReference>
<dbReference type="InterPro" id="IPR011110">
    <property type="entry name" value="Reg_prop"/>
</dbReference>
<dbReference type="InterPro" id="IPR011006">
    <property type="entry name" value="CheY-like_superfamily"/>
</dbReference>
<dbReference type="SUPFAM" id="SSF52172">
    <property type="entry name" value="CheY-like"/>
    <property type="match status" value="1"/>
</dbReference>
<keyword evidence="13" id="KW-0812">Transmembrane</keyword>
<evidence type="ECO:0000313" key="17">
    <source>
        <dbReference type="EMBL" id="MBR8536170.1"/>
    </source>
</evidence>
<dbReference type="RefSeq" id="WP_212190973.1">
    <property type="nucleotide sequence ID" value="NZ_JAGTAR010000016.1"/>
</dbReference>
<dbReference type="InterPro" id="IPR005467">
    <property type="entry name" value="His_kinase_dom"/>
</dbReference>
<dbReference type="GO" id="GO:0043565">
    <property type="term" value="F:sequence-specific DNA binding"/>
    <property type="evidence" value="ECO:0007669"/>
    <property type="project" value="InterPro"/>
</dbReference>
<dbReference type="FunFam" id="1.10.287.130:FF:000045">
    <property type="entry name" value="Two-component system sensor histidine kinase/response regulator"/>
    <property type="match status" value="1"/>
</dbReference>
<dbReference type="Proteomes" id="UP000679220">
    <property type="component" value="Unassembled WGS sequence"/>
</dbReference>
<dbReference type="CDD" id="cd00146">
    <property type="entry name" value="PKD"/>
    <property type="match status" value="1"/>
</dbReference>
<evidence type="ECO:0000259" key="16">
    <source>
        <dbReference type="PROSITE" id="PS50110"/>
    </source>
</evidence>
<organism evidence="17 18">
    <name type="scientific">Carboxylicivirga sediminis</name>
    <dbReference type="NCBI Taxonomy" id="2006564"/>
    <lineage>
        <taxon>Bacteria</taxon>
        <taxon>Pseudomonadati</taxon>
        <taxon>Bacteroidota</taxon>
        <taxon>Bacteroidia</taxon>
        <taxon>Marinilabiliales</taxon>
        <taxon>Marinilabiliaceae</taxon>
        <taxon>Carboxylicivirga</taxon>
    </lineage>
</organism>
<dbReference type="InterPro" id="IPR003661">
    <property type="entry name" value="HisK_dim/P_dom"/>
</dbReference>
<dbReference type="PROSITE" id="PS01124">
    <property type="entry name" value="HTH_ARAC_FAMILY_2"/>
    <property type="match status" value="1"/>
</dbReference>
<dbReference type="Pfam" id="PF07494">
    <property type="entry name" value="Reg_prop"/>
    <property type="match status" value="2"/>
</dbReference>
<keyword evidence="13" id="KW-0472">Membrane</keyword>
<dbReference type="Gene3D" id="2.130.10.10">
    <property type="entry name" value="YVTN repeat-like/Quinoprotein amine dehydrogenase"/>
    <property type="match status" value="2"/>
</dbReference>
<dbReference type="SMART" id="SM00342">
    <property type="entry name" value="HTH_ARAC"/>
    <property type="match status" value="1"/>
</dbReference>
<sequence length="1348" mass="154962">MSKGKKCFYIVSLGLLLIGFLSKANENVRFEHLALPPGINSTVKCLIEDSEGFMWFGTSNGLAMYDAYYLRQVDLVSDGIPGAFGSINALAEDKMQQIWIGTENGVFIYNKTTETSKRIDDEYLRGVQCRTIHIGLNDEIFIGTAAGFFIYDHEGRYQERYLHQAEMGSGLSHNMVRCFYEDKDQRIWIGTFDGLNCLDRKKKEVKKYRLQPESSLKNNNLILSIQPRYQDSDSILLVGTETGLCVFNTVTGEYSNFRHVKGKKSLSNDVIKSICVDGANVWMGTDLGLNLFNTIEERFYNYFHDYRNTFSIANNVIHQVFVDRQKNLWLATDNGIDKMYLRSSKVLLNRFYESSKVLEGELNVTGLCGTRNGDVWLATREGLIQYNKEHNEYQKYLPPKLLHNKISDVLCDNNGMFWISTPGGLNTYNSHTADFKSYEADVYNDYALKTNYIHVLAQSSSAIWIGSYDKGLHKVVKDGKGQLKFHNFRHESDNRNSINSDRVTDVIADQKDNIWISTSKGLNKIDELRGVVERLKVIPNANNQYVGDLFIDKSNTLWIATYHGLFYTDTDEVRFKRVEEITFDIQSVAVVGSGVYLISNNVFYFFDLSSRELLRIPNADLGLRSILNVEILEDDKLVLYGKEGFVTFNMNDVEIDTNIPKVNWTNFSILSEDIKPFRMRDDRYVINRRINEMENIELKYSENTFRLDFSSLQYSHGKDCSYMFLLDGYDKEWRTTLPNQAYVSYTQVRPGKYTLKVKASNKYGLFNDEWREIAIRIKPPLYLSLWAIIFYVVVLVMLFVISRKLLIAREKANSDIRFQTMQRQKSEELVEIKTRFFTNISHELKTPLTLISSPVDDLLASEPDEPIKSSLMLVKRNTDRLKNLVNQILDIRKIERGGEKLSVQEYDIIRFCDRVIGQFKEEAERRNMLLQYNTSESSLMMWFDMEKLEKVLVNLLSNAFKFTPDGGFIRIEVKDARKLAGKLNEVQIAITDDGCGISKHAQSDVFDRFNTQASPNYSNQQGTGIGLSLVKEYVTMHGGQIKLESEPDSGSCFSFSIPLDRNKFDKYEEQIELIEAEAEEVEAKQNASEEIAKVNLEQESGKILILVVEDDNDMREYIISGLKKHYKVISAENGVQGQKLAVKEVPDIIISDWMMPQMNGIELCNKVKNDLRTCHIPLILLTAKGGLESKTEGIETGADDYIQKPFSMAYLQVRIKNLWQQRERLKKVYQKQTNLEPSEVTVTSLDEKFLSDLMNLLEKDMDNPELNVKTMSEMMGMSHTNLYRKIKALTGQTATEFIRTIRLKRAAQLLKAGQLNVSEVMYMVGFSHRSYFTQSFKAMYGVSPKEYK</sequence>
<keyword evidence="12" id="KW-0175">Coiled coil</keyword>
<name>A0A941F5Q6_9BACT</name>
<dbReference type="PROSITE" id="PS50109">
    <property type="entry name" value="HIS_KIN"/>
    <property type="match status" value="1"/>
</dbReference>
<keyword evidence="7" id="KW-0067">ATP-binding</keyword>
<keyword evidence="18" id="KW-1185">Reference proteome</keyword>
<dbReference type="Gene3D" id="3.30.565.10">
    <property type="entry name" value="Histidine kinase-like ATPase, C-terminal domain"/>
    <property type="match status" value="1"/>
</dbReference>
<dbReference type="InterPro" id="IPR013783">
    <property type="entry name" value="Ig-like_fold"/>
</dbReference>
<keyword evidence="13" id="KW-1133">Transmembrane helix</keyword>
<keyword evidence="5" id="KW-0547">Nucleotide-binding</keyword>
<dbReference type="EMBL" id="JAGTAR010000016">
    <property type="protein sequence ID" value="MBR8536170.1"/>
    <property type="molecule type" value="Genomic_DNA"/>
</dbReference>
<dbReference type="Pfam" id="PF07495">
    <property type="entry name" value="Y_Y_Y"/>
    <property type="match status" value="1"/>
</dbReference>
<evidence type="ECO:0000259" key="15">
    <source>
        <dbReference type="PROSITE" id="PS50109"/>
    </source>
</evidence>
<feature type="domain" description="HTH araC/xylS-type" evidence="14">
    <location>
        <begin position="1251"/>
        <end position="1348"/>
    </location>
</feature>
<dbReference type="InterPro" id="IPR009057">
    <property type="entry name" value="Homeodomain-like_sf"/>
</dbReference>